<name>A0A6J7BTR8_9ZZZZ</name>
<dbReference type="SUPFAM" id="SSF53335">
    <property type="entry name" value="S-adenosyl-L-methionine-dependent methyltransferases"/>
    <property type="match status" value="1"/>
</dbReference>
<dbReference type="PANTHER" id="PTHR11006">
    <property type="entry name" value="PROTEIN ARGININE N-METHYLTRANSFERASE"/>
    <property type="match status" value="1"/>
</dbReference>
<dbReference type="Gene3D" id="3.40.50.150">
    <property type="entry name" value="Vaccinia Virus protein VP39"/>
    <property type="match status" value="1"/>
</dbReference>
<dbReference type="InterPro" id="IPR029063">
    <property type="entry name" value="SAM-dependent_MTases_sf"/>
</dbReference>
<dbReference type="PROSITE" id="PS51678">
    <property type="entry name" value="SAM_MT_PRMT"/>
    <property type="match status" value="1"/>
</dbReference>
<dbReference type="InterPro" id="IPR041698">
    <property type="entry name" value="Methyltransf_25"/>
</dbReference>
<reference evidence="3" key="1">
    <citation type="submission" date="2020-05" db="EMBL/GenBank/DDBJ databases">
        <authorList>
            <person name="Chiriac C."/>
            <person name="Salcher M."/>
            <person name="Ghai R."/>
            <person name="Kavagutti S V."/>
        </authorList>
    </citation>
    <scope>NUCLEOTIDE SEQUENCE</scope>
</reference>
<dbReference type="InterPro" id="IPR025799">
    <property type="entry name" value="Arg_MeTrfase"/>
</dbReference>
<organism evidence="3">
    <name type="scientific">freshwater metagenome</name>
    <dbReference type="NCBI Taxonomy" id="449393"/>
    <lineage>
        <taxon>unclassified sequences</taxon>
        <taxon>metagenomes</taxon>
        <taxon>ecological metagenomes</taxon>
    </lineage>
</organism>
<dbReference type="EMBL" id="CAFBIY010000019">
    <property type="protein sequence ID" value="CAB4847698.1"/>
    <property type="molecule type" value="Genomic_DNA"/>
</dbReference>
<evidence type="ECO:0000313" key="2">
    <source>
        <dbReference type="EMBL" id="CAB4745350.1"/>
    </source>
</evidence>
<evidence type="ECO:0000313" key="3">
    <source>
        <dbReference type="EMBL" id="CAB4847698.1"/>
    </source>
</evidence>
<proteinExistence type="predicted"/>
<gene>
    <name evidence="2" type="ORF">UFOPK2656_03192</name>
    <name evidence="3" type="ORF">UFOPK3267_00528</name>
</gene>
<accession>A0A6J7BTR8</accession>
<dbReference type="EMBL" id="CAEZYF010000032">
    <property type="protein sequence ID" value="CAB4745350.1"/>
    <property type="molecule type" value="Genomic_DNA"/>
</dbReference>
<dbReference type="AlphaFoldDB" id="A0A6J7BTR8"/>
<dbReference type="Pfam" id="PF13649">
    <property type="entry name" value="Methyltransf_25"/>
    <property type="match status" value="1"/>
</dbReference>
<dbReference type="GO" id="GO:0042054">
    <property type="term" value="F:histone methyltransferase activity"/>
    <property type="evidence" value="ECO:0007669"/>
    <property type="project" value="TreeGrafter"/>
</dbReference>
<feature type="domain" description="Methyltransferase" evidence="1">
    <location>
        <begin position="100"/>
        <end position="195"/>
    </location>
</feature>
<dbReference type="Gene3D" id="2.70.160.11">
    <property type="entry name" value="Hnrnp arginine n-methyltransferase1"/>
    <property type="match status" value="1"/>
</dbReference>
<dbReference type="CDD" id="cd02440">
    <property type="entry name" value="AdoMet_MTases"/>
    <property type="match status" value="1"/>
</dbReference>
<protein>
    <submittedName>
        <fullName evidence="3">Unannotated protein</fullName>
    </submittedName>
</protein>
<sequence>MRRELGFRSVFHDWALARTRSLARMSTRAGQAANKALRSALGFAAARVASSDRLMSVIYDLMNETNFAGLAEHEEMLSDSVRVQAYHRGIRRNVRPGDVVVDLGTGTGLLAFMASRAGAKKVYAVEHSDVIDIAREIGRHNGFTNIEFVQANSREFTPPEPVDVVLHEQMGDELFNENMVQNLLDVRDRFLRPHGRILPAKFRLFVEPVTLHESMRVRRFWNIELPDGIDLGPMRESPFAGRNDTGRNEQIWLRHGSVAASFGTPTPILEFDLDTLAGADALPTDFVVERTASADMIVDGTCIWFEALFDDDTVLSTSPLGPITSWGNRLYRLDREFAKGEQLRIDVHMDRLVDPNTWLILTH</sequence>
<dbReference type="GO" id="GO:0016274">
    <property type="term" value="F:protein-arginine N-methyltransferase activity"/>
    <property type="evidence" value="ECO:0007669"/>
    <property type="project" value="InterPro"/>
</dbReference>
<dbReference type="PANTHER" id="PTHR11006:SF4">
    <property type="entry name" value="PROTEIN ARGININE N-METHYLTRANSFERASE 7"/>
    <property type="match status" value="1"/>
</dbReference>
<evidence type="ECO:0000259" key="1">
    <source>
        <dbReference type="Pfam" id="PF13649"/>
    </source>
</evidence>